<dbReference type="AlphaFoldDB" id="A0A5S3PID3"/>
<dbReference type="Gene3D" id="1.10.443.10">
    <property type="entry name" value="Intergrase catalytic core"/>
    <property type="match status" value="1"/>
</dbReference>
<proteinExistence type="predicted"/>
<comment type="caution">
    <text evidence="3">The sequence shown here is derived from an EMBL/GenBank/DDBJ whole genome shotgun (WGS) entry which is preliminary data.</text>
</comment>
<dbReference type="SUPFAM" id="SSF56349">
    <property type="entry name" value="DNA breaking-rejoining enzymes"/>
    <property type="match status" value="1"/>
</dbReference>
<dbReference type="GO" id="GO:0015074">
    <property type="term" value="P:DNA integration"/>
    <property type="evidence" value="ECO:0007669"/>
    <property type="project" value="InterPro"/>
</dbReference>
<dbReference type="Proteomes" id="UP000309550">
    <property type="component" value="Unassembled WGS sequence"/>
</dbReference>
<dbReference type="Pfam" id="PF20172">
    <property type="entry name" value="DUF6538"/>
    <property type="match status" value="1"/>
</dbReference>
<sequence length="446" mass="51180">MIERSLHTKDRQEAEAQCAIAKVALRREWDALRAGRSADQRALFNASTELLRGWGMTFSPMQDLVTGPIENLLARMEKLSANEAQSFAVPAALGAVDLPDLTLRKMAARMPTLKKADIKAKNARQKREWSTNFVRAAKDFTKHIGKRTIFTVSEQDAIDYEDFWKSRYRKGEVTANYANKQIRYVRQMIDAHYDDIRLPRSKRKNPLLGMKVDVLASDQDERERRRPALPDTWIREKLIEERVLEGLHQQDSDIAIISAECGNRGTEVYDMPASDIHLDHEIPHIKIRIVTEGDDRRDIKNKASKRPVILMGASLEAVKRNPLGFPRHRGKARYSTAVNNFLRDHDLLPALPADATKNYTISCTRHSFEDRMIAVKMDNEERAYLMGHSIGAIRGRPVYGSDLDLRIRALLQEMVAFETPTWKPRPIKVLRREIDNILNEKGHRTE</sequence>
<name>A0A5S3PID3_9RHOB</name>
<evidence type="ECO:0000259" key="2">
    <source>
        <dbReference type="Pfam" id="PF20172"/>
    </source>
</evidence>
<evidence type="ECO:0000256" key="1">
    <source>
        <dbReference type="ARBA" id="ARBA00023172"/>
    </source>
</evidence>
<keyword evidence="4" id="KW-1185">Reference proteome</keyword>
<feature type="domain" description="DUF6538" evidence="2">
    <location>
        <begin position="2"/>
        <end position="33"/>
    </location>
</feature>
<accession>A0A5S3PID3</accession>
<evidence type="ECO:0000313" key="4">
    <source>
        <dbReference type="Proteomes" id="UP000309550"/>
    </source>
</evidence>
<evidence type="ECO:0000313" key="3">
    <source>
        <dbReference type="EMBL" id="TMM54117.1"/>
    </source>
</evidence>
<dbReference type="InterPro" id="IPR046668">
    <property type="entry name" value="DUF6538"/>
</dbReference>
<gene>
    <name evidence="3" type="ORF">FDT80_00490</name>
</gene>
<dbReference type="InterPro" id="IPR013762">
    <property type="entry name" value="Integrase-like_cat_sf"/>
</dbReference>
<dbReference type="InterPro" id="IPR011010">
    <property type="entry name" value="DNA_brk_join_enz"/>
</dbReference>
<dbReference type="EMBL" id="VANS01000001">
    <property type="protein sequence ID" value="TMM54117.1"/>
    <property type="molecule type" value="Genomic_DNA"/>
</dbReference>
<protein>
    <recommendedName>
        <fullName evidence="2">DUF6538 domain-containing protein</fullName>
    </recommendedName>
</protein>
<reference evidence="3 4" key="1">
    <citation type="submission" date="2019-05" db="EMBL/GenBank/DDBJ databases">
        <title>Sulfitobacter sabulilitoris sp. nov., isolated from a marine sand.</title>
        <authorList>
            <person name="Yoon J.-H."/>
        </authorList>
    </citation>
    <scope>NUCLEOTIDE SEQUENCE [LARGE SCALE GENOMIC DNA]</scope>
    <source>
        <strain evidence="3 4">HSMS-29</strain>
    </source>
</reference>
<keyword evidence="1" id="KW-0233">DNA recombination</keyword>
<organism evidence="3 4">
    <name type="scientific">Sulfitobacter sabulilitoris</name>
    <dbReference type="NCBI Taxonomy" id="2562655"/>
    <lineage>
        <taxon>Bacteria</taxon>
        <taxon>Pseudomonadati</taxon>
        <taxon>Pseudomonadota</taxon>
        <taxon>Alphaproteobacteria</taxon>
        <taxon>Rhodobacterales</taxon>
        <taxon>Roseobacteraceae</taxon>
        <taxon>Sulfitobacter</taxon>
    </lineage>
</organism>
<dbReference type="GO" id="GO:0003677">
    <property type="term" value="F:DNA binding"/>
    <property type="evidence" value="ECO:0007669"/>
    <property type="project" value="InterPro"/>
</dbReference>
<dbReference type="GO" id="GO:0006310">
    <property type="term" value="P:DNA recombination"/>
    <property type="evidence" value="ECO:0007669"/>
    <property type="project" value="UniProtKB-KW"/>
</dbReference>
<dbReference type="OrthoDB" id="7222937at2"/>